<dbReference type="GO" id="GO:0006307">
    <property type="term" value="P:DNA alkylation repair"/>
    <property type="evidence" value="ECO:0007669"/>
    <property type="project" value="UniProtKB-UniRule"/>
</dbReference>
<comment type="catalytic activity">
    <reaction evidence="8 9">
        <text>a 6-O-methyl-2'-deoxyguanosine in DNA + L-cysteinyl-[protein] = S-methyl-L-cysteinyl-[protein] + a 2'-deoxyguanosine in DNA</text>
        <dbReference type="Rhea" id="RHEA:24000"/>
        <dbReference type="Rhea" id="RHEA-COMP:10131"/>
        <dbReference type="Rhea" id="RHEA-COMP:10132"/>
        <dbReference type="Rhea" id="RHEA-COMP:11367"/>
        <dbReference type="Rhea" id="RHEA-COMP:11368"/>
        <dbReference type="ChEBI" id="CHEBI:29950"/>
        <dbReference type="ChEBI" id="CHEBI:82612"/>
        <dbReference type="ChEBI" id="CHEBI:85445"/>
        <dbReference type="ChEBI" id="CHEBI:85448"/>
        <dbReference type="EC" id="2.1.1.63"/>
    </reaction>
</comment>
<organism evidence="12 13">
    <name type="scientific">Glycomyces buryatensis</name>
    <dbReference type="NCBI Taxonomy" id="2570927"/>
    <lineage>
        <taxon>Bacteria</taxon>
        <taxon>Bacillati</taxon>
        <taxon>Actinomycetota</taxon>
        <taxon>Actinomycetes</taxon>
        <taxon>Glycomycetales</taxon>
        <taxon>Glycomycetaceae</taxon>
        <taxon>Glycomyces</taxon>
    </lineage>
</organism>
<evidence type="ECO:0000256" key="8">
    <source>
        <dbReference type="ARBA" id="ARBA00049348"/>
    </source>
</evidence>
<gene>
    <name evidence="12" type="ORF">FAB82_25080</name>
</gene>
<evidence type="ECO:0000259" key="11">
    <source>
        <dbReference type="Pfam" id="PF02870"/>
    </source>
</evidence>
<feature type="domain" description="Methylguanine DNA methyltransferase ribonuclease-like" evidence="11">
    <location>
        <begin position="8"/>
        <end position="71"/>
    </location>
</feature>
<dbReference type="SUPFAM" id="SSF53155">
    <property type="entry name" value="Methylated DNA-protein cysteine methyltransferase domain"/>
    <property type="match status" value="1"/>
</dbReference>
<dbReference type="PANTHER" id="PTHR10815">
    <property type="entry name" value="METHYLATED-DNA--PROTEIN-CYSTEINE METHYLTRANSFERASE"/>
    <property type="match status" value="1"/>
</dbReference>
<dbReference type="InterPro" id="IPR023546">
    <property type="entry name" value="MGMT"/>
</dbReference>
<evidence type="ECO:0000256" key="9">
    <source>
        <dbReference type="HAMAP-Rule" id="MF_00772"/>
    </source>
</evidence>
<comment type="caution">
    <text evidence="12">The sequence shown here is derived from an EMBL/GenBank/DDBJ whole genome shotgun (WGS) entry which is preliminary data.</text>
</comment>
<evidence type="ECO:0000313" key="13">
    <source>
        <dbReference type="Proteomes" id="UP000308760"/>
    </source>
</evidence>
<keyword evidence="6 9" id="KW-0227">DNA damage</keyword>
<keyword evidence="4 9" id="KW-0489">Methyltransferase</keyword>
<dbReference type="GO" id="GO:0005737">
    <property type="term" value="C:cytoplasm"/>
    <property type="evidence" value="ECO:0007669"/>
    <property type="project" value="UniProtKB-SubCell"/>
</dbReference>
<name>A0A4S8Q029_9ACTN</name>
<evidence type="ECO:0000313" key="12">
    <source>
        <dbReference type="EMBL" id="THV33424.1"/>
    </source>
</evidence>
<sequence length="170" mass="18335">MDSTTHVTLESPIGTLAVVANDQGLTYVEFGVTGSEPEWGPRESTPLLAAATEQLEAYFAGQLHDFDLPLAAAGTDFQRRVWAALSEIPFGQTVSYMDIAERIGNRKAVRAVGLANGSNPIAIIVPCHRVIGANGKLTGYAGGLWRKERLLALERGEVDLFARLEPLSRT</sequence>
<keyword evidence="3 9" id="KW-0963">Cytoplasm</keyword>
<proteinExistence type="inferred from homology"/>
<dbReference type="HAMAP" id="MF_00772">
    <property type="entry name" value="OGT"/>
    <property type="match status" value="1"/>
</dbReference>
<evidence type="ECO:0000256" key="5">
    <source>
        <dbReference type="ARBA" id="ARBA00022679"/>
    </source>
</evidence>
<evidence type="ECO:0000256" key="3">
    <source>
        <dbReference type="ARBA" id="ARBA00022490"/>
    </source>
</evidence>
<dbReference type="EMBL" id="STGY01000083">
    <property type="protein sequence ID" value="THV33424.1"/>
    <property type="molecule type" value="Genomic_DNA"/>
</dbReference>
<protein>
    <recommendedName>
        <fullName evidence="9">Methylated-DNA--protein-cysteine methyltransferase</fullName>
        <ecNumber evidence="9">2.1.1.63</ecNumber>
    </recommendedName>
    <alternativeName>
        <fullName evidence="9">6-O-methylguanine-DNA methyltransferase</fullName>
        <shortName evidence="9">MGMT</shortName>
    </alternativeName>
    <alternativeName>
        <fullName evidence="9">O-6-methylguanine-DNA-alkyltransferase</fullName>
    </alternativeName>
</protein>
<comment type="similarity">
    <text evidence="2 9">Belongs to the MGMT family.</text>
</comment>
<dbReference type="RefSeq" id="WP_136537305.1">
    <property type="nucleotide sequence ID" value="NZ_STGY01000083.1"/>
</dbReference>
<dbReference type="CDD" id="cd06445">
    <property type="entry name" value="ATase"/>
    <property type="match status" value="1"/>
</dbReference>
<dbReference type="GO" id="GO:0032259">
    <property type="term" value="P:methylation"/>
    <property type="evidence" value="ECO:0007669"/>
    <property type="project" value="UniProtKB-KW"/>
</dbReference>
<dbReference type="AlphaFoldDB" id="A0A4S8Q029"/>
<evidence type="ECO:0000256" key="6">
    <source>
        <dbReference type="ARBA" id="ARBA00022763"/>
    </source>
</evidence>
<feature type="domain" description="Methylated-DNA-[protein]-cysteine S-methyltransferase DNA binding" evidence="10">
    <location>
        <begin position="76"/>
        <end position="155"/>
    </location>
</feature>
<dbReference type="EC" id="2.1.1.63" evidence="9"/>
<comment type="miscellaneous">
    <text evidence="9">This enzyme catalyzes only one turnover and therefore is not strictly catalytic. According to one definition, an enzyme is a biocatalyst that acts repeatedly and over many reaction cycles.</text>
</comment>
<keyword evidence="5 9" id="KW-0808">Transferase</keyword>
<evidence type="ECO:0000259" key="10">
    <source>
        <dbReference type="Pfam" id="PF01035"/>
    </source>
</evidence>
<dbReference type="InterPro" id="IPR036217">
    <property type="entry name" value="MethylDNA_cys_MeTrfase_DNAb"/>
</dbReference>
<dbReference type="InterPro" id="IPR001497">
    <property type="entry name" value="MethylDNA_cys_MeTrfase_AS"/>
</dbReference>
<comment type="function">
    <text evidence="9">Involved in the cellular defense against the biological effects of O6-methylguanine (O6-MeG) and O4-methylthymine (O4-MeT) in DNA. Repairs the methylated nucleobase in DNA by stoichiometrically transferring the methyl group to a cysteine residue in the enzyme. This is a suicide reaction: the enzyme is irreversibly inactivated.</text>
</comment>
<evidence type="ECO:0000256" key="4">
    <source>
        <dbReference type="ARBA" id="ARBA00022603"/>
    </source>
</evidence>
<dbReference type="PROSITE" id="PS00374">
    <property type="entry name" value="MGMT"/>
    <property type="match status" value="1"/>
</dbReference>
<feature type="active site" description="Nucleophile; methyl group acceptor" evidence="9">
    <location>
        <position position="127"/>
    </location>
</feature>
<dbReference type="Gene3D" id="1.10.10.10">
    <property type="entry name" value="Winged helix-like DNA-binding domain superfamily/Winged helix DNA-binding domain"/>
    <property type="match status" value="1"/>
</dbReference>
<dbReference type="Gene3D" id="3.30.160.70">
    <property type="entry name" value="Methylated DNA-protein cysteine methyltransferase domain"/>
    <property type="match status" value="1"/>
</dbReference>
<dbReference type="NCBIfam" id="TIGR00589">
    <property type="entry name" value="ogt"/>
    <property type="match status" value="1"/>
</dbReference>
<comment type="catalytic activity">
    <reaction evidence="1 9">
        <text>a 4-O-methyl-thymidine in DNA + L-cysteinyl-[protein] = a thymidine in DNA + S-methyl-L-cysteinyl-[protein]</text>
        <dbReference type="Rhea" id="RHEA:53428"/>
        <dbReference type="Rhea" id="RHEA-COMP:10131"/>
        <dbReference type="Rhea" id="RHEA-COMP:10132"/>
        <dbReference type="Rhea" id="RHEA-COMP:13555"/>
        <dbReference type="Rhea" id="RHEA-COMP:13556"/>
        <dbReference type="ChEBI" id="CHEBI:29950"/>
        <dbReference type="ChEBI" id="CHEBI:82612"/>
        <dbReference type="ChEBI" id="CHEBI:137386"/>
        <dbReference type="ChEBI" id="CHEBI:137387"/>
        <dbReference type="EC" id="2.1.1.63"/>
    </reaction>
</comment>
<dbReference type="InterPro" id="IPR014048">
    <property type="entry name" value="MethylDNA_cys_MeTrfase_DNA-bd"/>
</dbReference>
<evidence type="ECO:0000256" key="7">
    <source>
        <dbReference type="ARBA" id="ARBA00023204"/>
    </source>
</evidence>
<evidence type="ECO:0000256" key="2">
    <source>
        <dbReference type="ARBA" id="ARBA00008711"/>
    </source>
</evidence>
<dbReference type="PANTHER" id="PTHR10815:SF5">
    <property type="entry name" value="METHYLATED-DNA--PROTEIN-CYSTEINE METHYLTRANSFERASE"/>
    <property type="match status" value="1"/>
</dbReference>
<dbReference type="InterPro" id="IPR036388">
    <property type="entry name" value="WH-like_DNA-bd_sf"/>
</dbReference>
<dbReference type="FunFam" id="1.10.10.10:FF:000214">
    <property type="entry name" value="Methylated-DNA--protein-cysteine methyltransferase"/>
    <property type="match status" value="1"/>
</dbReference>
<dbReference type="InterPro" id="IPR036631">
    <property type="entry name" value="MGMT_N_sf"/>
</dbReference>
<dbReference type="InterPro" id="IPR008332">
    <property type="entry name" value="MethylG_MeTrfase_N"/>
</dbReference>
<evidence type="ECO:0000256" key="1">
    <source>
        <dbReference type="ARBA" id="ARBA00001286"/>
    </source>
</evidence>
<dbReference type="SUPFAM" id="SSF46767">
    <property type="entry name" value="Methylated DNA-protein cysteine methyltransferase, C-terminal domain"/>
    <property type="match status" value="1"/>
</dbReference>
<keyword evidence="13" id="KW-1185">Reference proteome</keyword>
<dbReference type="Pfam" id="PF02870">
    <property type="entry name" value="Methyltransf_1N"/>
    <property type="match status" value="1"/>
</dbReference>
<dbReference type="Pfam" id="PF01035">
    <property type="entry name" value="DNA_binding_1"/>
    <property type="match status" value="1"/>
</dbReference>
<reference evidence="13" key="1">
    <citation type="submission" date="2019-04" db="EMBL/GenBank/DDBJ databases">
        <title>Nocardioides xinjiangensis sp. nov.</title>
        <authorList>
            <person name="Liu S."/>
        </authorList>
    </citation>
    <scope>NUCLEOTIDE SEQUENCE [LARGE SCALE GENOMIC DNA]</scope>
    <source>
        <strain evidence="13">18</strain>
    </source>
</reference>
<accession>A0A4S8Q029</accession>
<keyword evidence="7 9" id="KW-0234">DNA repair</keyword>
<dbReference type="OrthoDB" id="9802228at2"/>
<comment type="subcellular location">
    <subcellularLocation>
        <location evidence="9">Cytoplasm</location>
    </subcellularLocation>
</comment>
<dbReference type="Proteomes" id="UP000308760">
    <property type="component" value="Unassembled WGS sequence"/>
</dbReference>
<dbReference type="GO" id="GO:0003908">
    <property type="term" value="F:methylated-DNA-[protein]-cysteine S-methyltransferase activity"/>
    <property type="evidence" value="ECO:0007669"/>
    <property type="project" value="UniProtKB-UniRule"/>
</dbReference>
<reference evidence="12 13" key="2">
    <citation type="submission" date="2019-05" db="EMBL/GenBank/DDBJ databases">
        <title>Glycomyces buryatensis sp. nov.</title>
        <authorList>
            <person name="Nikitina E."/>
        </authorList>
    </citation>
    <scope>NUCLEOTIDE SEQUENCE [LARGE SCALE GENOMIC DNA]</scope>
    <source>
        <strain evidence="12 13">18</strain>
    </source>
</reference>